<dbReference type="AlphaFoldDB" id="A0A017RYL1"/>
<reference evidence="2 3" key="1">
    <citation type="journal article" date="2014" name="Genome Announc.">
        <title>Draft Genome Sequence of Fervidicella metallireducens Strain AeBT, an Iron-Reducing Thermoanaerobe from the Great Artesian Basin.</title>
        <authorList>
            <person name="Patel B.K."/>
        </authorList>
    </citation>
    <scope>NUCLEOTIDE SEQUENCE [LARGE SCALE GENOMIC DNA]</scope>
    <source>
        <strain evidence="2 3">AeB</strain>
    </source>
</reference>
<proteinExistence type="predicted"/>
<name>A0A017RYL1_9CLOT</name>
<protein>
    <submittedName>
        <fullName evidence="2">Uncharacterized protein</fullName>
    </submittedName>
</protein>
<evidence type="ECO:0000313" key="2">
    <source>
        <dbReference type="EMBL" id="EYE89868.1"/>
    </source>
</evidence>
<dbReference type="EMBL" id="AZQP01000001">
    <property type="protein sequence ID" value="EYE89868.1"/>
    <property type="molecule type" value="Genomic_DNA"/>
</dbReference>
<gene>
    <name evidence="2" type="ORF">Q428_00290</name>
</gene>
<evidence type="ECO:0000256" key="1">
    <source>
        <dbReference type="SAM" id="MobiDB-lite"/>
    </source>
</evidence>
<accession>A0A017RYL1</accession>
<feature type="region of interest" description="Disordered" evidence="1">
    <location>
        <begin position="119"/>
        <end position="138"/>
    </location>
</feature>
<keyword evidence="3" id="KW-1185">Reference proteome</keyword>
<dbReference type="RefSeq" id="WP_035377100.1">
    <property type="nucleotide sequence ID" value="NZ_AZQP01000001.1"/>
</dbReference>
<evidence type="ECO:0000313" key="3">
    <source>
        <dbReference type="Proteomes" id="UP000019681"/>
    </source>
</evidence>
<dbReference type="Proteomes" id="UP000019681">
    <property type="component" value="Unassembled WGS sequence"/>
</dbReference>
<sequence>MINRCKENVEKLGFVVNYNNTKELIENEIIPLSTLLQQLSTSIYNMTFAADAISNINVTETHQIKELLELAYDLRRLSERVECVLKNRTDIALKAIDTGVYDYQNLYSGIEKNVPDCQETQTEETIPSINQSEDTNKE</sequence>
<comment type="caution">
    <text evidence="2">The sequence shown here is derived from an EMBL/GenBank/DDBJ whole genome shotgun (WGS) entry which is preliminary data.</text>
</comment>
<organism evidence="2 3">
    <name type="scientific">Fervidicella metallireducens AeB</name>
    <dbReference type="NCBI Taxonomy" id="1403537"/>
    <lineage>
        <taxon>Bacteria</taxon>
        <taxon>Bacillati</taxon>
        <taxon>Bacillota</taxon>
        <taxon>Clostridia</taxon>
        <taxon>Eubacteriales</taxon>
        <taxon>Clostridiaceae</taxon>
        <taxon>Fervidicella</taxon>
    </lineage>
</organism>